<proteinExistence type="predicted"/>
<accession>A0AAD6Q9C4</accession>
<dbReference type="AlphaFoldDB" id="A0AAD6Q9C4"/>
<name>A0AAD6Q9C4_9ROSI</name>
<reference evidence="1" key="1">
    <citation type="journal article" date="2023" name="Mol. Ecol. Resour.">
        <title>Chromosome-level genome assembly of a triploid poplar Populus alba 'Berolinensis'.</title>
        <authorList>
            <person name="Chen S."/>
            <person name="Yu Y."/>
            <person name="Wang X."/>
            <person name="Wang S."/>
            <person name="Zhang T."/>
            <person name="Zhou Y."/>
            <person name="He R."/>
            <person name="Meng N."/>
            <person name="Wang Y."/>
            <person name="Liu W."/>
            <person name="Liu Z."/>
            <person name="Liu J."/>
            <person name="Guo Q."/>
            <person name="Huang H."/>
            <person name="Sederoff R.R."/>
            <person name="Wang G."/>
            <person name="Qu G."/>
            <person name="Chen S."/>
        </authorList>
    </citation>
    <scope>NUCLEOTIDE SEQUENCE</scope>
    <source>
        <strain evidence="1">SC-2020</strain>
    </source>
</reference>
<evidence type="ECO:0000313" key="1">
    <source>
        <dbReference type="EMBL" id="KAJ6981713.1"/>
    </source>
</evidence>
<keyword evidence="2" id="KW-1185">Reference proteome</keyword>
<comment type="caution">
    <text evidence="1">The sequence shown here is derived from an EMBL/GenBank/DDBJ whole genome shotgun (WGS) entry which is preliminary data.</text>
</comment>
<sequence>MTKDILNLADFIKCPPSFTITIHVKSNIN</sequence>
<evidence type="ECO:0000313" key="2">
    <source>
        <dbReference type="Proteomes" id="UP001164929"/>
    </source>
</evidence>
<organism evidence="1 2">
    <name type="scientific">Populus alba x Populus x berolinensis</name>
    <dbReference type="NCBI Taxonomy" id="444605"/>
    <lineage>
        <taxon>Eukaryota</taxon>
        <taxon>Viridiplantae</taxon>
        <taxon>Streptophyta</taxon>
        <taxon>Embryophyta</taxon>
        <taxon>Tracheophyta</taxon>
        <taxon>Spermatophyta</taxon>
        <taxon>Magnoliopsida</taxon>
        <taxon>eudicotyledons</taxon>
        <taxon>Gunneridae</taxon>
        <taxon>Pentapetalae</taxon>
        <taxon>rosids</taxon>
        <taxon>fabids</taxon>
        <taxon>Malpighiales</taxon>
        <taxon>Salicaceae</taxon>
        <taxon>Saliceae</taxon>
        <taxon>Populus</taxon>
    </lineage>
</organism>
<gene>
    <name evidence="1" type="ORF">NC653_024957</name>
</gene>
<dbReference type="Proteomes" id="UP001164929">
    <property type="component" value="Chromosome 10"/>
</dbReference>
<protein>
    <submittedName>
        <fullName evidence="1">Uncharacterized protein</fullName>
    </submittedName>
</protein>
<dbReference type="EMBL" id="JAQIZT010000010">
    <property type="protein sequence ID" value="KAJ6981713.1"/>
    <property type="molecule type" value="Genomic_DNA"/>
</dbReference>